<dbReference type="AlphaFoldDB" id="A0A430FWI4"/>
<comment type="cofactor">
    <cofactor evidence="1">
        <name>Mg(2+)</name>
        <dbReference type="ChEBI" id="CHEBI:18420"/>
    </cofactor>
</comment>
<name>A0A430FWI4_9BIFI</name>
<evidence type="ECO:0000256" key="1">
    <source>
        <dbReference type="ARBA" id="ARBA00001946"/>
    </source>
</evidence>
<feature type="region of interest" description="Disordered" evidence="11">
    <location>
        <begin position="178"/>
        <end position="213"/>
    </location>
</feature>
<evidence type="ECO:0000256" key="4">
    <source>
        <dbReference type="ARBA" id="ARBA00022630"/>
    </source>
</evidence>
<evidence type="ECO:0000256" key="8">
    <source>
        <dbReference type="ARBA" id="ARBA00022842"/>
    </source>
</evidence>
<reference evidence="12 13" key="1">
    <citation type="submission" date="2018-09" db="EMBL/GenBank/DDBJ databases">
        <title>Characterization of the phylogenetic diversity of five novel species belonging to the genus Bifidobacterium.</title>
        <authorList>
            <person name="Lugli G.A."/>
            <person name="Duranti S."/>
            <person name="Milani C."/>
        </authorList>
    </citation>
    <scope>NUCLEOTIDE SEQUENCE [LARGE SCALE GENOMIC DNA]</scope>
    <source>
        <strain evidence="12 13">2033B</strain>
    </source>
</reference>
<sequence length="408" mass="42868">MDERTTGIAERMPHAAAFPRALGTGIIIRSSRAIDAGTRETIGGFIGEYERVLSRFRADSTVAAMAAAEHGGTFDFPDWANGLFDLADMLADATDGAVDPCAGEDLIRLGYGADYTFTLAADADGRLGAIHGRPTWRGDMTRRGATLTTTRPVRLDFGAYGKGYLVDLIAGMLDARHPEHADGHESDPTPENGDNPTSGKRPTGTSAEDSAQSGIMSHLAAHAASTTIPAAAPYSGCSPECSGEPSVKSGRDDHDAADRLCDFIIDAGGDLRIRSATPVVIGLEDPADTSRAVGTAAIGDGSFCASAPSRRHWRAAAAFEAHHLINAIDGLPVRDVAATWVSVAADTRPSAAFADHPTALADGLATALFVTPADMLTDRFPGRFDCALLHPDRTALVSRGFPGRLFRR</sequence>
<keyword evidence="8" id="KW-0460">Magnesium</keyword>
<evidence type="ECO:0000313" key="12">
    <source>
        <dbReference type="EMBL" id="RSX58464.1"/>
    </source>
</evidence>
<feature type="compositionally biased region" description="Basic and acidic residues" evidence="11">
    <location>
        <begin position="178"/>
        <end position="187"/>
    </location>
</feature>
<keyword evidence="13" id="KW-1185">Reference proteome</keyword>
<evidence type="ECO:0000256" key="6">
    <source>
        <dbReference type="ARBA" id="ARBA00022723"/>
    </source>
</evidence>
<comment type="catalytic activity">
    <reaction evidence="10">
        <text>L-threonyl-[protein] + FAD = FMN-L-threonyl-[protein] + AMP + H(+)</text>
        <dbReference type="Rhea" id="RHEA:36847"/>
        <dbReference type="Rhea" id="RHEA-COMP:11060"/>
        <dbReference type="Rhea" id="RHEA-COMP:11061"/>
        <dbReference type="ChEBI" id="CHEBI:15378"/>
        <dbReference type="ChEBI" id="CHEBI:30013"/>
        <dbReference type="ChEBI" id="CHEBI:57692"/>
        <dbReference type="ChEBI" id="CHEBI:74257"/>
        <dbReference type="ChEBI" id="CHEBI:456215"/>
        <dbReference type="EC" id="2.7.1.180"/>
    </reaction>
</comment>
<dbReference type="GO" id="GO:0016740">
    <property type="term" value="F:transferase activity"/>
    <property type="evidence" value="ECO:0007669"/>
    <property type="project" value="UniProtKB-KW"/>
</dbReference>
<keyword evidence="7" id="KW-0274">FAD</keyword>
<feature type="compositionally biased region" description="Polar residues" evidence="11">
    <location>
        <begin position="192"/>
        <end position="213"/>
    </location>
</feature>
<evidence type="ECO:0000256" key="10">
    <source>
        <dbReference type="ARBA" id="ARBA00048540"/>
    </source>
</evidence>
<evidence type="ECO:0000256" key="7">
    <source>
        <dbReference type="ARBA" id="ARBA00022827"/>
    </source>
</evidence>
<dbReference type="EC" id="2.7.1.180" evidence="2"/>
<proteinExistence type="predicted"/>
<keyword evidence="12" id="KW-0449">Lipoprotein</keyword>
<dbReference type="Gene3D" id="3.10.520.10">
    <property type="entry name" value="ApbE-like domains"/>
    <property type="match status" value="1"/>
</dbReference>
<keyword evidence="4" id="KW-0285">Flavoprotein</keyword>
<organism evidence="12 13">
    <name type="scientific">Bifidobacterium samirii</name>
    <dbReference type="NCBI Taxonomy" id="2306974"/>
    <lineage>
        <taxon>Bacteria</taxon>
        <taxon>Bacillati</taxon>
        <taxon>Actinomycetota</taxon>
        <taxon>Actinomycetes</taxon>
        <taxon>Bifidobacteriales</taxon>
        <taxon>Bifidobacteriaceae</taxon>
        <taxon>Bifidobacterium</taxon>
    </lineage>
</organism>
<evidence type="ECO:0000256" key="2">
    <source>
        <dbReference type="ARBA" id="ARBA00011955"/>
    </source>
</evidence>
<dbReference type="RefSeq" id="WP_420897460.1">
    <property type="nucleotide sequence ID" value="NZ_QXGK01000002.1"/>
</dbReference>
<keyword evidence="5" id="KW-0808">Transferase</keyword>
<protein>
    <recommendedName>
        <fullName evidence="3">FAD:protein FMN transferase</fullName>
        <ecNumber evidence="2">2.7.1.180</ecNumber>
    </recommendedName>
    <alternativeName>
        <fullName evidence="9">Flavin transferase</fullName>
    </alternativeName>
</protein>
<dbReference type="SUPFAM" id="SSF143631">
    <property type="entry name" value="ApbE-like"/>
    <property type="match status" value="2"/>
</dbReference>
<evidence type="ECO:0000256" key="11">
    <source>
        <dbReference type="SAM" id="MobiDB-lite"/>
    </source>
</evidence>
<evidence type="ECO:0000313" key="13">
    <source>
        <dbReference type="Proteomes" id="UP000287470"/>
    </source>
</evidence>
<accession>A0A430FWI4</accession>
<dbReference type="Proteomes" id="UP000287470">
    <property type="component" value="Unassembled WGS sequence"/>
</dbReference>
<comment type="caution">
    <text evidence="12">The sequence shown here is derived from an EMBL/GenBank/DDBJ whole genome shotgun (WGS) entry which is preliminary data.</text>
</comment>
<gene>
    <name evidence="12" type="ORF">D2E24_0343</name>
</gene>
<dbReference type="Pfam" id="PF02424">
    <property type="entry name" value="ApbE"/>
    <property type="match status" value="2"/>
</dbReference>
<keyword evidence="6" id="KW-0479">Metal-binding</keyword>
<evidence type="ECO:0000256" key="9">
    <source>
        <dbReference type="ARBA" id="ARBA00031306"/>
    </source>
</evidence>
<evidence type="ECO:0000256" key="3">
    <source>
        <dbReference type="ARBA" id="ARBA00016337"/>
    </source>
</evidence>
<dbReference type="GO" id="GO:0046872">
    <property type="term" value="F:metal ion binding"/>
    <property type="evidence" value="ECO:0007669"/>
    <property type="project" value="UniProtKB-KW"/>
</dbReference>
<dbReference type="InterPro" id="IPR024932">
    <property type="entry name" value="ApbE"/>
</dbReference>
<dbReference type="PANTHER" id="PTHR30040:SF2">
    <property type="entry name" value="FAD:PROTEIN FMN TRANSFERASE"/>
    <property type="match status" value="1"/>
</dbReference>
<dbReference type="PANTHER" id="PTHR30040">
    <property type="entry name" value="THIAMINE BIOSYNTHESIS LIPOPROTEIN APBE"/>
    <property type="match status" value="1"/>
</dbReference>
<dbReference type="InterPro" id="IPR003374">
    <property type="entry name" value="ApbE-like_sf"/>
</dbReference>
<dbReference type="EMBL" id="QXGK01000002">
    <property type="protein sequence ID" value="RSX58464.1"/>
    <property type="molecule type" value="Genomic_DNA"/>
</dbReference>
<evidence type="ECO:0000256" key="5">
    <source>
        <dbReference type="ARBA" id="ARBA00022679"/>
    </source>
</evidence>